<evidence type="ECO:0000256" key="2">
    <source>
        <dbReference type="ARBA" id="ARBA00022723"/>
    </source>
</evidence>
<evidence type="ECO:0000256" key="10">
    <source>
        <dbReference type="PROSITE-ProRule" id="PRU00134"/>
    </source>
</evidence>
<evidence type="ECO:0000256" key="4">
    <source>
        <dbReference type="ARBA" id="ARBA00022771"/>
    </source>
</evidence>
<feature type="repeat" description="ANK" evidence="9">
    <location>
        <begin position="80"/>
        <end position="112"/>
    </location>
</feature>
<evidence type="ECO:0000256" key="11">
    <source>
        <dbReference type="SAM" id="MobiDB-lite"/>
    </source>
</evidence>
<dbReference type="SUPFAM" id="SSF48403">
    <property type="entry name" value="Ankyrin repeat"/>
    <property type="match status" value="1"/>
</dbReference>
<keyword evidence="7" id="KW-0969">Cilium</keyword>
<keyword evidence="4 10" id="KW-0863">Zinc-finger</keyword>
<dbReference type="PANTHER" id="PTHR24150:SF8">
    <property type="entry name" value="ANKYRIN REPEAT AND MYND DOMAIN-CONTAINING PROTEIN 2"/>
    <property type="match status" value="1"/>
</dbReference>
<evidence type="ECO:0000256" key="9">
    <source>
        <dbReference type="PROSITE-ProRule" id="PRU00023"/>
    </source>
</evidence>
<keyword evidence="2" id="KW-0479">Metal-binding</keyword>
<dbReference type="SMART" id="SM00248">
    <property type="entry name" value="ANK"/>
    <property type="match status" value="2"/>
</dbReference>
<keyword evidence="6 9" id="KW-0040">ANK repeat</keyword>
<feature type="compositionally biased region" description="Basic and acidic residues" evidence="11">
    <location>
        <begin position="386"/>
        <end position="407"/>
    </location>
</feature>
<dbReference type="InterPro" id="IPR036770">
    <property type="entry name" value="Ankyrin_rpt-contain_sf"/>
</dbReference>
<feature type="domain" description="MYND-type" evidence="12">
    <location>
        <begin position="337"/>
        <end position="374"/>
    </location>
</feature>
<feature type="region of interest" description="Disordered" evidence="11">
    <location>
        <begin position="386"/>
        <end position="410"/>
    </location>
</feature>
<dbReference type="InterPro" id="IPR002893">
    <property type="entry name" value="Znf_MYND"/>
</dbReference>
<keyword evidence="13" id="KW-1185">Reference proteome</keyword>
<dbReference type="Pfam" id="PF01753">
    <property type="entry name" value="zf-MYND"/>
    <property type="match status" value="1"/>
</dbReference>
<comment type="subcellular location">
    <subcellularLocation>
        <location evidence="1">Cell projection</location>
        <location evidence="1">Cilium</location>
    </subcellularLocation>
</comment>
<keyword evidence="3" id="KW-0677">Repeat</keyword>
<evidence type="ECO:0000259" key="12">
    <source>
        <dbReference type="PROSITE" id="PS50865"/>
    </source>
</evidence>
<accession>A0ABM1ER67</accession>
<name>A0ABM1ER67_PRICU</name>
<dbReference type="Gene3D" id="6.10.140.2220">
    <property type="match status" value="1"/>
</dbReference>
<reference evidence="14" key="1">
    <citation type="submission" date="2025-08" db="UniProtKB">
        <authorList>
            <consortium name="RefSeq"/>
        </authorList>
    </citation>
    <scope>IDENTIFICATION</scope>
</reference>
<keyword evidence="5" id="KW-0862">Zinc</keyword>
<evidence type="ECO:0000256" key="6">
    <source>
        <dbReference type="ARBA" id="ARBA00023043"/>
    </source>
</evidence>
<dbReference type="InterPro" id="IPR002110">
    <property type="entry name" value="Ankyrin_rpt"/>
</dbReference>
<dbReference type="RefSeq" id="XP_014674688.1">
    <property type="nucleotide sequence ID" value="XM_014819202.1"/>
</dbReference>
<dbReference type="PROSITE" id="PS50865">
    <property type="entry name" value="ZF_MYND_2"/>
    <property type="match status" value="1"/>
</dbReference>
<proteinExistence type="predicted"/>
<keyword evidence="8" id="KW-0966">Cell projection</keyword>
<evidence type="ECO:0000256" key="8">
    <source>
        <dbReference type="ARBA" id="ARBA00023273"/>
    </source>
</evidence>
<dbReference type="PROSITE" id="PS50297">
    <property type="entry name" value="ANK_REP_REGION"/>
    <property type="match status" value="2"/>
</dbReference>
<dbReference type="PANTHER" id="PTHR24150">
    <property type="entry name" value="ANKYRIN REPEAT AND MYND DOMAIN-CONTAINING PROTEIN 2"/>
    <property type="match status" value="1"/>
</dbReference>
<dbReference type="GeneID" id="106814841"/>
<dbReference type="PROSITE" id="PS50088">
    <property type="entry name" value="ANK_REPEAT"/>
    <property type="match status" value="2"/>
</dbReference>
<feature type="repeat" description="ANK" evidence="9">
    <location>
        <begin position="46"/>
        <end position="78"/>
    </location>
</feature>
<evidence type="ECO:0000256" key="5">
    <source>
        <dbReference type="ARBA" id="ARBA00022833"/>
    </source>
</evidence>
<dbReference type="Gene3D" id="1.25.40.20">
    <property type="entry name" value="Ankyrin repeat-containing domain"/>
    <property type="match status" value="1"/>
</dbReference>
<protein>
    <submittedName>
        <fullName evidence="14">Ankyrin repeat and MYND domain-containing protein 2-like</fullName>
    </submittedName>
</protein>
<evidence type="ECO:0000256" key="1">
    <source>
        <dbReference type="ARBA" id="ARBA00004138"/>
    </source>
</evidence>
<evidence type="ECO:0000256" key="3">
    <source>
        <dbReference type="ARBA" id="ARBA00022737"/>
    </source>
</evidence>
<organism evidence="13 14">
    <name type="scientific">Priapulus caudatus</name>
    <name type="common">Priapulid worm</name>
    <dbReference type="NCBI Taxonomy" id="37621"/>
    <lineage>
        <taxon>Eukaryota</taxon>
        <taxon>Metazoa</taxon>
        <taxon>Ecdysozoa</taxon>
        <taxon>Scalidophora</taxon>
        <taxon>Priapulida</taxon>
        <taxon>Priapulimorpha</taxon>
        <taxon>Priapulimorphida</taxon>
        <taxon>Priapulidae</taxon>
        <taxon>Priapulus</taxon>
    </lineage>
</organism>
<dbReference type="SUPFAM" id="SSF144232">
    <property type="entry name" value="HIT/MYND zinc finger-like"/>
    <property type="match status" value="1"/>
</dbReference>
<evidence type="ECO:0000256" key="7">
    <source>
        <dbReference type="ARBA" id="ARBA00023069"/>
    </source>
</evidence>
<evidence type="ECO:0000313" key="14">
    <source>
        <dbReference type="RefSeq" id="XP_014674688.1"/>
    </source>
</evidence>
<dbReference type="InterPro" id="IPR052452">
    <property type="entry name" value="Ankyrin-MYND_dom_contain_2"/>
</dbReference>
<gene>
    <name evidence="14" type="primary">LOC106814841</name>
</gene>
<dbReference type="PROSITE" id="PS01360">
    <property type="entry name" value="ZF_MYND_1"/>
    <property type="match status" value="1"/>
</dbReference>
<dbReference type="Proteomes" id="UP000695022">
    <property type="component" value="Unplaced"/>
</dbReference>
<sequence length="516" mass="56913">MAPDAECNDLSANEKKLYELIQAGKVDEVIEILNEKDVRIDCLDKHGMTPLQQAAYKGNKELCQLMLSHGADINSNRHEHGYTALMFAALSGSEATTRVLLESGARTTATNSVRRTAAQMAGFVGQHRVVALINNFYPRDELAYYTRARGLDAEPKLPPPLLGRVHELVTAANVHPVSVVRRLQRGGDLMLGELARVERVLRLVAEREYRSTTERNDVVSLKMHFLAEICKGCLDWMREAGGGGGAGGGAADAARPEALDSYLRTLLRGRDVDGFPVYLEKFVRQAIRSYPYPDSVLLQQLVRAVAPVTVGDHPTALTSLAATLSGQRNADDDTGECDTCGSDGAAKRCSACRCVCYCDVACQRLHWFTHKRVCKTLAAQRRMVEARRERETREREEGEREEARLKEEDEAFEQQCEDDEAAYVTDEEEEAAARKPPVGGVIETREDGSELVQCPFTGAAYWMKDGKVFNPDDGKEMQPNPADVAVTCPFSGMTQTEGKAGENADPSQVQLEVKEE</sequence>
<evidence type="ECO:0000313" key="13">
    <source>
        <dbReference type="Proteomes" id="UP000695022"/>
    </source>
</evidence>
<dbReference type="Pfam" id="PF12796">
    <property type="entry name" value="Ank_2"/>
    <property type="match status" value="1"/>
</dbReference>
<feature type="region of interest" description="Disordered" evidence="11">
    <location>
        <begin position="491"/>
        <end position="516"/>
    </location>
</feature>